<dbReference type="EMBL" id="ML994610">
    <property type="protein sequence ID" value="KAF2195911.1"/>
    <property type="molecule type" value="Genomic_DNA"/>
</dbReference>
<gene>
    <name evidence="1" type="ORF">K469DRAFT_544274</name>
</gene>
<name>A0A6A6EX88_9PEZI</name>
<proteinExistence type="predicted"/>
<reference evidence="1" key="1">
    <citation type="journal article" date="2020" name="Stud. Mycol.">
        <title>101 Dothideomycetes genomes: a test case for predicting lifestyles and emergence of pathogens.</title>
        <authorList>
            <person name="Haridas S."/>
            <person name="Albert R."/>
            <person name="Binder M."/>
            <person name="Bloem J."/>
            <person name="Labutti K."/>
            <person name="Salamov A."/>
            <person name="Andreopoulos B."/>
            <person name="Baker S."/>
            <person name="Barry K."/>
            <person name="Bills G."/>
            <person name="Bluhm B."/>
            <person name="Cannon C."/>
            <person name="Castanera R."/>
            <person name="Culley D."/>
            <person name="Daum C."/>
            <person name="Ezra D."/>
            <person name="Gonzalez J."/>
            <person name="Henrissat B."/>
            <person name="Kuo A."/>
            <person name="Liang C."/>
            <person name="Lipzen A."/>
            <person name="Lutzoni F."/>
            <person name="Magnuson J."/>
            <person name="Mondo S."/>
            <person name="Nolan M."/>
            <person name="Ohm R."/>
            <person name="Pangilinan J."/>
            <person name="Park H.-J."/>
            <person name="Ramirez L."/>
            <person name="Alfaro M."/>
            <person name="Sun H."/>
            <person name="Tritt A."/>
            <person name="Yoshinaga Y."/>
            <person name="Zwiers L.-H."/>
            <person name="Turgeon B."/>
            <person name="Goodwin S."/>
            <person name="Spatafora J."/>
            <person name="Crous P."/>
            <person name="Grigoriev I."/>
        </authorList>
    </citation>
    <scope>NUCLEOTIDE SEQUENCE</scope>
    <source>
        <strain evidence="1">CBS 207.26</strain>
    </source>
</reference>
<dbReference type="AlphaFoldDB" id="A0A6A6EX88"/>
<protein>
    <submittedName>
        <fullName evidence="1">Uncharacterized protein</fullName>
    </submittedName>
</protein>
<feature type="non-terminal residue" evidence="1">
    <location>
        <position position="1"/>
    </location>
</feature>
<organism evidence="1 2">
    <name type="scientific">Zopfia rhizophila CBS 207.26</name>
    <dbReference type="NCBI Taxonomy" id="1314779"/>
    <lineage>
        <taxon>Eukaryota</taxon>
        <taxon>Fungi</taxon>
        <taxon>Dikarya</taxon>
        <taxon>Ascomycota</taxon>
        <taxon>Pezizomycotina</taxon>
        <taxon>Dothideomycetes</taxon>
        <taxon>Dothideomycetes incertae sedis</taxon>
        <taxon>Zopfiaceae</taxon>
        <taxon>Zopfia</taxon>
    </lineage>
</organism>
<dbReference type="Proteomes" id="UP000800200">
    <property type="component" value="Unassembled WGS sequence"/>
</dbReference>
<dbReference type="SUPFAM" id="SSF56672">
    <property type="entry name" value="DNA/RNA polymerases"/>
    <property type="match status" value="1"/>
</dbReference>
<dbReference type="OrthoDB" id="4505921at2759"/>
<evidence type="ECO:0000313" key="1">
    <source>
        <dbReference type="EMBL" id="KAF2195911.1"/>
    </source>
</evidence>
<evidence type="ECO:0000313" key="2">
    <source>
        <dbReference type="Proteomes" id="UP000800200"/>
    </source>
</evidence>
<keyword evidence="2" id="KW-1185">Reference proteome</keyword>
<dbReference type="InterPro" id="IPR043502">
    <property type="entry name" value="DNA/RNA_pol_sf"/>
</dbReference>
<sequence length="60" mass="7325">KKYLETNLRKGYIWPSESLMALLVLFMPKKNRKLQLYHFCVDYYKLNTIIKKDVYLILLI</sequence>
<dbReference type="Gene3D" id="3.10.10.10">
    <property type="entry name" value="HIV Type 1 Reverse Transcriptase, subunit A, domain 1"/>
    <property type="match status" value="1"/>
</dbReference>
<accession>A0A6A6EX88</accession>